<reference evidence="3" key="1">
    <citation type="submission" date="2016-03" db="EMBL/GenBank/DDBJ databases">
        <title>Gut transcriptome analysis on engorged females of Ornithodoros mimon (Acari: Argasidae) and phylogenetic inferences of soft ticks.</title>
        <authorList>
            <person name="Landulfo G.A."/>
            <person name="Giovanni D."/>
            <person name="Carvalho E."/>
            <person name="Junqueira-de-Azevedo I."/>
            <person name="Patane J."/>
            <person name="Mendoca R."/>
            <person name="Barros-Battesti D."/>
        </authorList>
    </citation>
    <scope>NUCLEOTIDE SEQUENCE</scope>
    <source>
        <strain evidence="3">Females</strain>
        <tissue evidence="3">Gut</tissue>
    </source>
</reference>
<organism evidence="3">
    <name type="scientific">Alectorobius mimon</name>
    <dbReference type="NCBI Taxonomy" id="360319"/>
    <lineage>
        <taxon>Eukaryota</taxon>
        <taxon>Metazoa</taxon>
        <taxon>Ecdysozoa</taxon>
        <taxon>Arthropoda</taxon>
        <taxon>Chelicerata</taxon>
        <taxon>Arachnida</taxon>
        <taxon>Acari</taxon>
        <taxon>Parasitiformes</taxon>
        <taxon>Ixodida</taxon>
        <taxon>Ixodoidea</taxon>
        <taxon>Argasidae</taxon>
        <taxon>Ornithodorinae</taxon>
        <taxon>Alectorobius</taxon>
    </lineage>
</organism>
<dbReference type="GO" id="GO:0140672">
    <property type="term" value="C:ATAC complex"/>
    <property type="evidence" value="ECO:0007669"/>
    <property type="project" value="UniProtKB-ARBA"/>
</dbReference>
<evidence type="ECO:0000313" key="3">
    <source>
        <dbReference type="EMBL" id="JAR87561.1"/>
    </source>
</evidence>
<evidence type="ECO:0000256" key="1">
    <source>
        <dbReference type="ARBA" id="ARBA00004123"/>
    </source>
</evidence>
<comment type="subcellular location">
    <subcellularLocation>
        <location evidence="1">Nucleus</location>
    </subcellularLocation>
</comment>
<protein>
    <submittedName>
        <fullName evidence="3">Transcriptional adapter 2 alpha</fullName>
    </submittedName>
</protein>
<dbReference type="Gene3D" id="1.10.10.10">
    <property type="entry name" value="Winged helix-like DNA-binding domain superfamily/Winged helix DNA-binding domain"/>
    <property type="match status" value="1"/>
</dbReference>
<accession>A0A147B9Y4</accession>
<dbReference type="FunFam" id="1.10.10.10:FF:000087">
    <property type="entry name" value="Transcriptional adapter 2"/>
    <property type="match status" value="1"/>
</dbReference>
<dbReference type="InterPro" id="IPR055141">
    <property type="entry name" value="TADA2A_B-like_dom"/>
</dbReference>
<evidence type="ECO:0000259" key="2">
    <source>
        <dbReference type="PROSITE" id="PS50934"/>
    </source>
</evidence>
<name>A0A147B9Y4_9ACAR</name>
<dbReference type="PANTHER" id="PTHR12374">
    <property type="entry name" value="TRANSCRIPTIONAL ADAPTOR 2 ADA2 -RELATED"/>
    <property type="match status" value="1"/>
</dbReference>
<dbReference type="GO" id="GO:0005634">
    <property type="term" value="C:nucleus"/>
    <property type="evidence" value="ECO:0007669"/>
    <property type="project" value="UniProtKB-SubCell"/>
</dbReference>
<sequence length="233" mass="27386">VAELDFTACEDPVERDLQVEVLHIYRSRLLERARRKWIIRKHGLLSQQKNQQFWRRYSATLGERVCSVLIRFMQLLSPDDFDFLIESLHCEQLLKQQTKLLQESRSVGLVKMNSIHLYKQCSRWRMSHRSKRPGLAEFLNSMKNERSANVWLHKQLVKDSSILLDSRKPLAGRKTAPPLNITGLPGYEKLSNREKELCANLRLVPDMYLSFKTMLINEYQKLGSSAWQMREPS</sequence>
<dbReference type="InterPro" id="IPR036388">
    <property type="entry name" value="WH-like_DNA-bd_sf"/>
</dbReference>
<dbReference type="GO" id="GO:0003713">
    <property type="term" value="F:transcription coactivator activity"/>
    <property type="evidence" value="ECO:0007669"/>
    <property type="project" value="TreeGrafter"/>
</dbReference>
<dbReference type="SUPFAM" id="SSF46689">
    <property type="entry name" value="Homeodomain-like"/>
    <property type="match status" value="1"/>
</dbReference>
<dbReference type="GO" id="GO:0006357">
    <property type="term" value="P:regulation of transcription by RNA polymerase II"/>
    <property type="evidence" value="ECO:0007669"/>
    <property type="project" value="TreeGrafter"/>
</dbReference>
<dbReference type="InterPro" id="IPR009057">
    <property type="entry name" value="Homeodomain-like_sf"/>
</dbReference>
<dbReference type="EMBL" id="GEIB01000256">
    <property type="protein sequence ID" value="JAR87561.1"/>
    <property type="molecule type" value="Transcribed_RNA"/>
</dbReference>
<dbReference type="GO" id="GO:0006338">
    <property type="term" value="P:chromatin remodeling"/>
    <property type="evidence" value="ECO:0007669"/>
    <property type="project" value="TreeGrafter"/>
</dbReference>
<dbReference type="GO" id="GO:0003682">
    <property type="term" value="F:chromatin binding"/>
    <property type="evidence" value="ECO:0007669"/>
    <property type="project" value="TreeGrafter"/>
</dbReference>
<dbReference type="AlphaFoldDB" id="A0A147B9Y4"/>
<proteinExistence type="predicted"/>
<dbReference type="PANTHER" id="PTHR12374:SF20">
    <property type="entry name" value="TRANSCRIPTIONAL ADAPTER 2-ALPHA"/>
    <property type="match status" value="1"/>
</dbReference>
<dbReference type="PROSITE" id="PS50934">
    <property type="entry name" value="SWIRM"/>
    <property type="match status" value="1"/>
</dbReference>
<feature type="non-terminal residue" evidence="3">
    <location>
        <position position="1"/>
    </location>
</feature>
<feature type="domain" description="SWIRM" evidence="2">
    <location>
        <begin position="170"/>
        <end position="233"/>
    </location>
</feature>
<dbReference type="InterPro" id="IPR007526">
    <property type="entry name" value="SWIRM"/>
</dbReference>
<dbReference type="Pfam" id="PF22941">
    <property type="entry name" value="TADA2A-like_3rd"/>
    <property type="match status" value="1"/>
</dbReference>